<evidence type="ECO:0000313" key="2">
    <source>
        <dbReference type="Proteomes" id="UP000297149"/>
    </source>
</evidence>
<dbReference type="AlphaFoldDB" id="A0A4P7W1B9"/>
<organism evidence="1 2">
    <name type="scientific">Duncaniella dubosii</name>
    <dbReference type="NCBI Taxonomy" id="2518971"/>
    <lineage>
        <taxon>Bacteria</taxon>
        <taxon>Pseudomonadati</taxon>
        <taxon>Bacteroidota</taxon>
        <taxon>Bacteroidia</taxon>
        <taxon>Bacteroidales</taxon>
        <taxon>Muribaculaceae</taxon>
        <taxon>Duncaniella</taxon>
    </lineage>
</organism>
<dbReference type="Proteomes" id="UP000297149">
    <property type="component" value="Chromosome"/>
</dbReference>
<dbReference type="RefSeq" id="WP_136414341.1">
    <property type="nucleotide sequence ID" value="NZ_CP039396.1"/>
</dbReference>
<keyword evidence="2" id="KW-1185">Reference proteome</keyword>
<gene>
    <name evidence="1" type="ORF">E7747_04335</name>
</gene>
<evidence type="ECO:0000313" key="1">
    <source>
        <dbReference type="EMBL" id="QCD41587.1"/>
    </source>
</evidence>
<dbReference type="EMBL" id="CP039396">
    <property type="protein sequence ID" value="QCD41587.1"/>
    <property type="molecule type" value="Genomic_DNA"/>
</dbReference>
<accession>A0A4P7W1B9</accession>
<name>A0A4P7W1B9_9BACT</name>
<dbReference type="KEGG" id="ddb:E7747_04335"/>
<reference evidence="2" key="1">
    <citation type="submission" date="2019-02" db="EMBL/GenBank/DDBJ databases">
        <title>Isolation and identification of novel species under the genus Muribaculum.</title>
        <authorList>
            <person name="Miyake S."/>
            <person name="Ding Y."/>
            <person name="Low A."/>
            <person name="Soh M."/>
            <person name="Seedorf H."/>
        </authorList>
    </citation>
    <scope>NUCLEOTIDE SEQUENCE [LARGE SCALE GENOMIC DNA]</scope>
    <source>
        <strain evidence="2">H5</strain>
    </source>
</reference>
<proteinExistence type="predicted"/>
<sequence>MSEIFIRRYYQEENIMYYLHFIGEEAVRQLEIHTGKRLRYTTEHPYDDDGGLYDQDFSDVEWPADSFITREEFETEWNK</sequence>
<protein>
    <submittedName>
        <fullName evidence="1">Uncharacterized protein</fullName>
    </submittedName>
</protein>